<dbReference type="Proteomes" id="UP000507470">
    <property type="component" value="Unassembled WGS sequence"/>
</dbReference>
<organism evidence="1 2">
    <name type="scientific">Mytilus coruscus</name>
    <name type="common">Sea mussel</name>
    <dbReference type="NCBI Taxonomy" id="42192"/>
    <lineage>
        <taxon>Eukaryota</taxon>
        <taxon>Metazoa</taxon>
        <taxon>Spiralia</taxon>
        <taxon>Lophotrochozoa</taxon>
        <taxon>Mollusca</taxon>
        <taxon>Bivalvia</taxon>
        <taxon>Autobranchia</taxon>
        <taxon>Pteriomorphia</taxon>
        <taxon>Mytilida</taxon>
        <taxon>Mytiloidea</taxon>
        <taxon>Mytilidae</taxon>
        <taxon>Mytilinae</taxon>
        <taxon>Mytilus</taxon>
    </lineage>
</organism>
<gene>
    <name evidence="1" type="ORF">MCOR_43139</name>
</gene>
<dbReference type="AlphaFoldDB" id="A0A6J8DRQ7"/>
<dbReference type="OrthoDB" id="6154697at2759"/>
<protein>
    <recommendedName>
        <fullName evidence="3">Reverse transcriptase domain-containing protein</fullName>
    </recommendedName>
</protein>
<dbReference type="PANTHER" id="PTHR33332">
    <property type="entry name" value="REVERSE TRANSCRIPTASE DOMAIN-CONTAINING PROTEIN"/>
    <property type="match status" value="1"/>
</dbReference>
<proteinExistence type="predicted"/>
<evidence type="ECO:0000313" key="1">
    <source>
        <dbReference type="EMBL" id="CAC5409914.1"/>
    </source>
</evidence>
<evidence type="ECO:0000313" key="2">
    <source>
        <dbReference type="Proteomes" id="UP000507470"/>
    </source>
</evidence>
<sequence>MDFHPQKCSVQSTTRSRLPIKHSYTLKGQVLERSRSTRYLGVDIESDLSWKYIDRVTKKANSMLGFLKRNLRTSNSETKSNAYIAMVRSNLDYCAIVWNPYQKEQVKKVEMVQRCAARFATNCYMNTSSVGSMLEELDWESLENRGVKLQLTLLYKVVNYLVDIPCDTYLTPMSSRTRSSHTKKFRQYSTKTYGYKYSFFPRTVTVWNSLPATVAEAPSLVSFKREISTLSF</sequence>
<dbReference type="EMBL" id="CACVKT020007649">
    <property type="protein sequence ID" value="CAC5409914.1"/>
    <property type="molecule type" value="Genomic_DNA"/>
</dbReference>
<name>A0A6J8DRQ7_MYTCO</name>
<reference evidence="1 2" key="1">
    <citation type="submission" date="2020-06" db="EMBL/GenBank/DDBJ databases">
        <authorList>
            <person name="Li R."/>
            <person name="Bekaert M."/>
        </authorList>
    </citation>
    <scope>NUCLEOTIDE SEQUENCE [LARGE SCALE GENOMIC DNA]</scope>
    <source>
        <strain evidence="2">wild</strain>
    </source>
</reference>
<evidence type="ECO:0008006" key="3">
    <source>
        <dbReference type="Google" id="ProtNLM"/>
    </source>
</evidence>
<accession>A0A6J8DRQ7</accession>
<keyword evidence="2" id="KW-1185">Reference proteome</keyword>